<comment type="caution">
    <text evidence="1">The sequence shown here is derived from an EMBL/GenBank/DDBJ whole genome shotgun (WGS) entry which is preliminary data.</text>
</comment>
<keyword evidence="2" id="KW-1185">Reference proteome</keyword>
<dbReference type="EMBL" id="CAJVQA010002402">
    <property type="protein sequence ID" value="CAG8546403.1"/>
    <property type="molecule type" value="Genomic_DNA"/>
</dbReference>
<dbReference type="AlphaFoldDB" id="A0A9N9AYP0"/>
<proteinExistence type="predicted"/>
<sequence>MKLINNITFEQTIKVARQIEENSNAYSKALSKFYSSNINSVSTQPENHSTFIAINQNIGLNQLQQNVFPNEKVRRKSDDEVYNKDKEKKIKKNLLEISFVVLEEESSD</sequence>
<evidence type="ECO:0000313" key="1">
    <source>
        <dbReference type="EMBL" id="CAG8546403.1"/>
    </source>
</evidence>
<evidence type="ECO:0000313" key="2">
    <source>
        <dbReference type="Proteomes" id="UP000789759"/>
    </source>
</evidence>
<dbReference type="Proteomes" id="UP000789759">
    <property type="component" value="Unassembled WGS sequence"/>
</dbReference>
<reference evidence="1" key="1">
    <citation type="submission" date="2021-06" db="EMBL/GenBank/DDBJ databases">
        <authorList>
            <person name="Kallberg Y."/>
            <person name="Tangrot J."/>
            <person name="Rosling A."/>
        </authorList>
    </citation>
    <scope>NUCLEOTIDE SEQUENCE</scope>
    <source>
        <strain evidence="1">FL966</strain>
    </source>
</reference>
<accession>A0A9N9AYP0</accession>
<gene>
    <name evidence="1" type="ORF">CPELLU_LOCUS4542</name>
</gene>
<name>A0A9N9AYP0_9GLOM</name>
<protein>
    <submittedName>
        <fullName evidence="1">10621_t:CDS:1</fullName>
    </submittedName>
</protein>
<organism evidence="1 2">
    <name type="scientific">Cetraspora pellucida</name>
    <dbReference type="NCBI Taxonomy" id="1433469"/>
    <lineage>
        <taxon>Eukaryota</taxon>
        <taxon>Fungi</taxon>
        <taxon>Fungi incertae sedis</taxon>
        <taxon>Mucoromycota</taxon>
        <taxon>Glomeromycotina</taxon>
        <taxon>Glomeromycetes</taxon>
        <taxon>Diversisporales</taxon>
        <taxon>Gigasporaceae</taxon>
        <taxon>Cetraspora</taxon>
    </lineage>
</organism>